<organism evidence="1 2">
    <name type="scientific">Bradymonas sediminis</name>
    <dbReference type="NCBI Taxonomy" id="1548548"/>
    <lineage>
        <taxon>Bacteria</taxon>
        <taxon>Deltaproteobacteria</taxon>
        <taxon>Bradymonadales</taxon>
        <taxon>Bradymonadaceae</taxon>
        <taxon>Bradymonas</taxon>
    </lineage>
</organism>
<dbReference type="SUPFAM" id="SSF54637">
    <property type="entry name" value="Thioesterase/thiol ester dehydrase-isomerase"/>
    <property type="match status" value="2"/>
</dbReference>
<dbReference type="PANTHER" id="PTHR43841:SF1">
    <property type="entry name" value="3-HYDROXYACYL-THIOESTER DEHYDRATASE X"/>
    <property type="match status" value="1"/>
</dbReference>
<accession>A0A2Z4FRE7</accession>
<dbReference type="AlphaFoldDB" id="A0A2Z4FRE7"/>
<keyword evidence="2" id="KW-1185">Reference proteome</keyword>
<reference evidence="1 2" key="1">
    <citation type="submission" date="2018-06" db="EMBL/GenBank/DDBJ databases">
        <title>Lujinxingia sediminis gen. nov. sp. nov., a new facultative anaerobic member of the class Deltaproteobacteria, and proposal of Lujinxingaceae fam. nov.</title>
        <authorList>
            <person name="Guo L.-Y."/>
            <person name="Li C.-M."/>
            <person name="Wang S."/>
            <person name="Du Z.-J."/>
        </authorList>
    </citation>
    <scope>NUCLEOTIDE SEQUENCE [LARGE SCALE GENOMIC DNA]</scope>
    <source>
        <strain evidence="1 2">FA350</strain>
    </source>
</reference>
<dbReference type="OrthoDB" id="6703795at2"/>
<dbReference type="InterPro" id="IPR002539">
    <property type="entry name" value="MaoC-like_dom"/>
</dbReference>
<dbReference type="Gene3D" id="3.10.129.10">
    <property type="entry name" value="Hotdog Thioesterase"/>
    <property type="match status" value="1"/>
</dbReference>
<dbReference type="KEGG" id="bsed:DN745_18600"/>
<dbReference type="PANTHER" id="PTHR43841">
    <property type="entry name" value="3-HYDROXYACYL-THIOESTER DEHYDRATASE HTDX-RELATED"/>
    <property type="match status" value="1"/>
</dbReference>
<dbReference type="EMBL" id="CP030032">
    <property type="protein sequence ID" value="AWV91226.1"/>
    <property type="molecule type" value="Genomic_DNA"/>
</dbReference>
<evidence type="ECO:0000313" key="2">
    <source>
        <dbReference type="Proteomes" id="UP000249799"/>
    </source>
</evidence>
<name>A0A2Z4FRE7_9DELT</name>
<dbReference type="CDD" id="cd03441">
    <property type="entry name" value="R_hydratase_like"/>
    <property type="match status" value="1"/>
</dbReference>
<protein>
    <submittedName>
        <fullName evidence="1">Uncharacterized protein</fullName>
    </submittedName>
</protein>
<gene>
    <name evidence="1" type="ORF">DN745_18600</name>
</gene>
<proteinExistence type="predicted"/>
<evidence type="ECO:0000313" key="1">
    <source>
        <dbReference type="EMBL" id="AWV91226.1"/>
    </source>
</evidence>
<sequence length="305" mass="33438">MAVPNRYIWHQAPVIAGLLKTAARALKQRLPGSDFRAGQNPPLLPGPVLRHTVKALPSEVVASYIAHMGADGADYRRILPPHLLPQWALPLAMETLAEIPYPLMRIVNGGCRLEINAALPANKPLDVSAQLLDIDDNGRRAVMHTKVVTGTATAPEALVGHFYWIVAGAKSSGDTRPTQKQSIPDQARELERWYLPKDSGLNFARLTGDFNPIHWLAPHARAFGFDNVILHGFEAQGRAFEALSRELAKTNERLAVLDLRFTRPLTLPAEVGLYIDSDSVYLGRAPGARAYLVGTFERAAREQGA</sequence>
<dbReference type="Proteomes" id="UP000249799">
    <property type="component" value="Chromosome"/>
</dbReference>
<dbReference type="Pfam" id="PF01575">
    <property type="entry name" value="MaoC_dehydratas"/>
    <property type="match status" value="1"/>
</dbReference>
<dbReference type="RefSeq" id="WP_111337313.1">
    <property type="nucleotide sequence ID" value="NZ_CP030032.1"/>
</dbReference>
<dbReference type="InterPro" id="IPR029069">
    <property type="entry name" value="HotDog_dom_sf"/>
</dbReference>